<dbReference type="InterPro" id="IPR001810">
    <property type="entry name" value="F-box_dom"/>
</dbReference>
<dbReference type="AlphaFoldDB" id="A0A2G5VPE0"/>
<name>A0A2G5VPE0_9PELO</name>
<proteinExistence type="predicted"/>
<evidence type="ECO:0000259" key="1">
    <source>
        <dbReference type="Pfam" id="PF00646"/>
    </source>
</evidence>
<dbReference type="Proteomes" id="UP000230233">
    <property type="component" value="Chromosome I"/>
</dbReference>
<dbReference type="PANTHER" id="PTHR21503">
    <property type="entry name" value="F-BOX-CONTAINING HYPOTHETICAL PROTEIN C.ELEGANS"/>
    <property type="match status" value="1"/>
</dbReference>
<dbReference type="EMBL" id="PDUG01000001">
    <property type="protein sequence ID" value="PIC53685.1"/>
    <property type="molecule type" value="Genomic_DNA"/>
</dbReference>
<keyword evidence="3" id="KW-1185">Reference proteome</keyword>
<protein>
    <recommendedName>
        <fullName evidence="1">F-box domain-containing protein</fullName>
    </recommendedName>
</protein>
<gene>
    <name evidence="2" type="primary">Cnig_chr_I.g3288</name>
    <name evidence="2" type="ORF">B9Z55_003288</name>
</gene>
<accession>A0A2G5VPE0</accession>
<evidence type="ECO:0000313" key="2">
    <source>
        <dbReference type="EMBL" id="PIC53685.1"/>
    </source>
</evidence>
<organism evidence="2 3">
    <name type="scientific">Caenorhabditis nigoni</name>
    <dbReference type="NCBI Taxonomy" id="1611254"/>
    <lineage>
        <taxon>Eukaryota</taxon>
        <taxon>Metazoa</taxon>
        <taxon>Ecdysozoa</taxon>
        <taxon>Nematoda</taxon>
        <taxon>Chromadorea</taxon>
        <taxon>Rhabditida</taxon>
        <taxon>Rhabditina</taxon>
        <taxon>Rhabditomorpha</taxon>
        <taxon>Rhabditoidea</taxon>
        <taxon>Rhabditidae</taxon>
        <taxon>Peloderinae</taxon>
        <taxon>Caenorhabditis</taxon>
    </lineage>
</organism>
<dbReference type="PANTHER" id="PTHR21503:SF8">
    <property type="entry name" value="F-BOX ASSOCIATED DOMAIN-CONTAINING PROTEIN-RELATED"/>
    <property type="match status" value="1"/>
</dbReference>
<evidence type="ECO:0000313" key="3">
    <source>
        <dbReference type="Proteomes" id="UP000230233"/>
    </source>
</evidence>
<feature type="domain" description="F-box" evidence="1">
    <location>
        <begin position="3"/>
        <end position="40"/>
    </location>
</feature>
<sequence>MKLHRMPHLVQRMILEELGFDERFFLSFTSKRTCSLLGLFRPDFKGISITINISKSKVSVRVQKPRAPRIPDVINEWEFNIPYKQYLMNDSPIWKIDGTAVQVEKYDSTILCCGLIDERVGSDTTSNSFVVFGKVLRHLNSVLNIERCQLCEFDMTIPVGLIPQLDFNFYYGRIDFLSGDSMFMTLEDLTVLLENIKTKQLCLIDIVLSVPGYKYQKNPEKKSSIDCLKIRNFDWVDFPELPAAKRIIISRKIEMDQMNMVLTSWVAGRNREIEIGEFETDEFSDRNRETIYTGIETHAPQLTKAEITSFFDSSQHSLNLRLLRNIVAVDILRESDGIRATIIEAAMESHVNQKLFVFVWSDSNLRTIGRANN</sequence>
<reference evidence="3" key="1">
    <citation type="submission" date="2017-10" db="EMBL/GenBank/DDBJ databases">
        <title>Rapid genome shrinkage in a self-fertile nematode reveals novel sperm competition proteins.</title>
        <authorList>
            <person name="Yin D."/>
            <person name="Schwarz E.M."/>
            <person name="Thomas C.G."/>
            <person name="Felde R.L."/>
            <person name="Korf I.F."/>
            <person name="Cutter A.D."/>
            <person name="Schartner C.M."/>
            <person name="Ralston E.J."/>
            <person name="Meyer B.J."/>
            <person name="Haag E.S."/>
        </authorList>
    </citation>
    <scope>NUCLEOTIDE SEQUENCE [LARGE SCALE GENOMIC DNA]</scope>
    <source>
        <strain evidence="3">JU1422</strain>
    </source>
</reference>
<dbReference type="Pfam" id="PF00646">
    <property type="entry name" value="F-box"/>
    <property type="match status" value="1"/>
</dbReference>
<comment type="caution">
    <text evidence="2">The sequence shown here is derived from an EMBL/GenBank/DDBJ whole genome shotgun (WGS) entry which is preliminary data.</text>
</comment>